<feature type="compositionally biased region" description="Basic and acidic residues" evidence="1">
    <location>
        <begin position="15"/>
        <end position="31"/>
    </location>
</feature>
<evidence type="ECO:0000313" key="2">
    <source>
        <dbReference type="EMBL" id="KYO31964.1"/>
    </source>
</evidence>
<comment type="caution">
    <text evidence="2">The sequence shown here is derived from an EMBL/GenBank/DDBJ whole genome shotgun (WGS) entry which is preliminary data.</text>
</comment>
<organism evidence="2 3">
    <name type="scientific">Alligator mississippiensis</name>
    <name type="common">American alligator</name>
    <dbReference type="NCBI Taxonomy" id="8496"/>
    <lineage>
        <taxon>Eukaryota</taxon>
        <taxon>Metazoa</taxon>
        <taxon>Chordata</taxon>
        <taxon>Craniata</taxon>
        <taxon>Vertebrata</taxon>
        <taxon>Euteleostomi</taxon>
        <taxon>Archelosauria</taxon>
        <taxon>Archosauria</taxon>
        <taxon>Crocodylia</taxon>
        <taxon>Alligatoridae</taxon>
        <taxon>Alligatorinae</taxon>
        <taxon>Alligator</taxon>
    </lineage>
</organism>
<keyword evidence="3" id="KW-1185">Reference proteome</keyword>
<dbReference type="Proteomes" id="UP000050525">
    <property type="component" value="Unassembled WGS sequence"/>
</dbReference>
<accession>A0A151N556</accession>
<evidence type="ECO:0000256" key="1">
    <source>
        <dbReference type="SAM" id="MobiDB-lite"/>
    </source>
</evidence>
<reference evidence="2 3" key="1">
    <citation type="journal article" date="2012" name="Genome Biol.">
        <title>Sequencing three crocodilian genomes to illuminate the evolution of archosaurs and amniotes.</title>
        <authorList>
            <person name="St John J.A."/>
            <person name="Braun E.L."/>
            <person name="Isberg S.R."/>
            <person name="Miles L.G."/>
            <person name="Chong A.Y."/>
            <person name="Gongora J."/>
            <person name="Dalzell P."/>
            <person name="Moran C."/>
            <person name="Bed'hom B."/>
            <person name="Abzhanov A."/>
            <person name="Burgess S.C."/>
            <person name="Cooksey A.M."/>
            <person name="Castoe T.A."/>
            <person name="Crawford N.G."/>
            <person name="Densmore L.D."/>
            <person name="Drew J.C."/>
            <person name="Edwards S.V."/>
            <person name="Faircloth B.C."/>
            <person name="Fujita M.K."/>
            <person name="Greenwold M.J."/>
            <person name="Hoffmann F.G."/>
            <person name="Howard J.M."/>
            <person name="Iguchi T."/>
            <person name="Janes D.E."/>
            <person name="Khan S.Y."/>
            <person name="Kohno S."/>
            <person name="de Koning A.J."/>
            <person name="Lance S.L."/>
            <person name="McCarthy F.M."/>
            <person name="McCormack J.E."/>
            <person name="Merchant M.E."/>
            <person name="Peterson D.G."/>
            <person name="Pollock D.D."/>
            <person name="Pourmand N."/>
            <person name="Raney B.J."/>
            <person name="Roessler K.A."/>
            <person name="Sanford J.R."/>
            <person name="Sawyer R.H."/>
            <person name="Schmidt C.J."/>
            <person name="Triplett E.W."/>
            <person name="Tuberville T.D."/>
            <person name="Venegas-Anaya M."/>
            <person name="Howard J.T."/>
            <person name="Jarvis E.D."/>
            <person name="Guillette L.J.Jr."/>
            <person name="Glenn T.C."/>
            <person name="Green R.E."/>
            <person name="Ray D.A."/>
        </authorList>
    </citation>
    <scope>NUCLEOTIDE SEQUENCE [LARGE SCALE GENOMIC DNA]</scope>
    <source>
        <strain evidence="2">KSC_2009_1</strain>
    </source>
</reference>
<feature type="region of interest" description="Disordered" evidence="1">
    <location>
        <begin position="1"/>
        <end position="31"/>
    </location>
</feature>
<protein>
    <submittedName>
        <fullName evidence="2">Uncharacterized protein</fullName>
    </submittedName>
</protein>
<sequence>MGVQGTRGHGGKARLALEGDGKGRENAERNGRSFYVPTYSLPTDWPGPDTGKKILHLLKIKILNARTD</sequence>
<evidence type="ECO:0000313" key="3">
    <source>
        <dbReference type="Proteomes" id="UP000050525"/>
    </source>
</evidence>
<name>A0A151N556_ALLMI</name>
<proteinExistence type="predicted"/>
<dbReference type="AlphaFoldDB" id="A0A151N556"/>
<gene>
    <name evidence="2" type="ORF">Y1Q_0012190</name>
</gene>
<dbReference type="EMBL" id="AKHW03004011">
    <property type="protein sequence ID" value="KYO31964.1"/>
    <property type="molecule type" value="Genomic_DNA"/>
</dbReference>